<organism evidence="2">
    <name type="scientific">Tanacetum cinerariifolium</name>
    <name type="common">Dalmatian daisy</name>
    <name type="synonym">Chrysanthemum cinerariifolium</name>
    <dbReference type="NCBI Taxonomy" id="118510"/>
    <lineage>
        <taxon>Eukaryota</taxon>
        <taxon>Viridiplantae</taxon>
        <taxon>Streptophyta</taxon>
        <taxon>Embryophyta</taxon>
        <taxon>Tracheophyta</taxon>
        <taxon>Spermatophyta</taxon>
        <taxon>Magnoliopsida</taxon>
        <taxon>eudicotyledons</taxon>
        <taxon>Gunneridae</taxon>
        <taxon>Pentapetalae</taxon>
        <taxon>asterids</taxon>
        <taxon>campanulids</taxon>
        <taxon>Asterales</taxon>
        <taxon>Asteraceae</taxon>
        <taxon>Asteroideae</taxon>
        <taxon>Anthemideae</taxon>
        <taxon>Anthemidinae</taxon>
        <taxon>Tanacetum</taxon>
    </lineage>
</organism>
<dbReference type="InterPro" id="IPR012340">
    <property type="entry name" value="NA-bd_OB-fold"/>
</dbReference>
<protein>
    <submittedName>
        <fullName evidence="2">Nucleic acid-binding, OB-fold protein</fullName>
    </submittedName>
</protein>
<dbReference type="PANTHER" id="PTHR47165:SF4">
    <property type="entry name" value="OS03G0429900 PROTEIN"/>
    <property type="match status" value="1"/>
</dbReference>
<dbReference type="PANTHER" id="PTHR47165">
    <property type="entry name" value="OS03G0429900 PROTEIN"/>
    <property type="match status" value="1"/>
</dbReference>
<dbReference type="EMBL" id="BKCJ010002190">
    <property type="protein sequence ID" value="GEU46880.1"/>
    <property type="molecule type" value="Genomic_DNA"/>
</dbReference>
<reference evidence="2" key="1">
    <citation type="journal article" date="2019" name="Sci. Rep.">
        <title>Draft genome of Tanacetum cinerariifolium, the natural source of mosquito coil.</title>
        <authorList>
            <person name="Yamashiro T."/>
            <person name="Shiraishi A."/>
            <person name="Satake H."/>
            <person name="Nakayama K."/>
        </authorList>
    </citation>
    <scope>NUCLEOTIDE SEQUENCE</scope>
</reference>
<proteinExistence type="predicted"/>
<name>A0A6L2KDN4_TANCI</name>
<dbReference type="AlphaFoldDB" id="A0A6L2KDN4"/>
<evidence type="ECO:0000259" key="1">
    <source>
        <dbReference type="Pfam" id="PF08646"/>
    </source>
</evidence>
<dbReference type="SUPFAM" id="SSF50249">
    <property type="entry name" value="Nucleic acid-binding proteins"/>
    <property type="match status" value="1"/>
</dbReference>
<dbReference type="InterPro" id="IPR013955">
    <property type="entry name" value="Rep_factor-A_C"/>
</dbReference>
<dbReference type="Gene3D" id="2.40.50.140">
    <property type="entry name" value="Nucleic acid-binding proteins"/>
    <property type="match status" value="1"/>
</dbReference>
<comment type="caution">
    <text evidence="2">The sequence shown here is derived from an EMBL/GenBank/DDBJ whole genome shotgun (WGS) entry which is preliminary data.</text>
</comment>
<gene>
    <name evidence="2" type="ORF">Tci_018858</name>
</gene>
<feature type="domain" description="Replication factor A C-terminal" evidence="1">
    <location>
        <begin position="334"/>
        <end position="420"/>
    </location>
</feature>
<sequence>MDSLSPQVVSAAKLPILNPNEFDLWKMRIELYFLMTDYSLWEVILNDDSPVPTRLIEGVAQPVAPTTVEQKLARKNELKARGTLLMALTDKHQLKFNSHKDAKSLIEAIEKRFGGNTETKKAVKAYSQNLAFVSTTQVDSTNDLVSATVNVSAVDAKLSASTLPNVDSLSNTIKDIIFAKEIRMFPSINRINSFSLCPTGMEAGVKIKKLPDAMFDPKLPLPTLLVLDSLLITSIIVMNCDGLTKEYCRPNKEEFHVMRFADFMLEHWLYLSSTSLSLIINDEKIHVLRRLKTDDSGLELTKEVLPGDNTLPEPKTLENLLMWARNRKYDSAAFHCEVKIDRIRTKNGWNVPSCGGEKCKKGNISHKAGKFWCDSCDSTMEYPVLRYRLELEISDDTAEEVVIMFDETATSLLKCYDSAMVASQA</sequence>
<dbReference type="Pfam" id="PF08646">
    <property type="entry name" value="Rep_fac-A_C"/>
    <property type="match status" value="1"/>
</dbReference>
<accession>A0A6L2KDN4</accession>
<evidence type="ECO:0000313" key="2">
    <source>
        <dbReference type="EMBL" id="GEU46880.1"/>
    </source>
</evidence>